<keyword evidence="8 12" id="KW-1133">Transmembrane helix</keyword>
<evidence type="ECO:0000256" key="6">
    <source>
        <dbReference type="ARBA" id="ARBA00022729"/>
    </source>
</evidence>
<keyword evidence="15" id="KW-1185">Reference proteome</keyword>
<feature type="transmembrane region" description="Helical" evidence="12">
    <location>
        <begin position="1263"/>
        <end position="1283"/>
    </location>
</feature>
<dbReference type="InterPro" id="IPR032675">
    <property type="entry name" value="LRR_dom_sf"/>
</dbReference>
<dbReference type="GeneID" id="107417505"/>
<dbReference type="InterPro" id="IPR001611">
    <property type="entry name" value="Leu-rich_rpt"/>
</dbReference>
<keyword evidence="9 12" id="KW-0472">Membrane</keyword>
<evidence type="ECO:0000256" key="10">
    <source>
        <dbReference type="ARBA" id="ARBA00023170"/>
    </source>
</evidence>
<gene>
    <name evidence="16" type="primary">LOC107417505</name>
</gene>
<evidence type="ECO:0000256" key="4">
    <source>
        <dbReference type="ARBA" id="ARBA00022614"/>
    </source>
</evidence>
<proteinExistence type="inferred from homology"/>
<evidence type="ECO:0000256" key="3">
    <source>
        <dbReference type="ARBA" id="ARBA00022475"/>
    </source>
</evidence>
<dbReference type="SUPFAM" id="SSF52058">
    <property type="entry name" value="L domain-like"/>
    <property type="match status" value="4"/>
</dbReference>
<dbReference type="Pfam" id="PF08263">
    <property type="entry name" value="LRRNT_2"/>
    <property type="match status" value="2"/>
</dbReference>
<evidence type="ECO:0000256" key="1">
    <source>
        <dbReference type="ARBA" id="ARBA00004251"/>
    </source>
</evidence>
<comment type="subcellular location">
    <subcellularLocation>
        <location evidence="1">Cell membrane</location>
        <topology evidence="1">Single-pass type I membrane protein</topology>
    </subcellularLocation>
</comment>
<dbReference type="InterPro" id="IPR055414">
    <property type="entry name" value="LRR_R13L4/SHOC2-like"/>
</dbReference>
<evidence type="ECO:0000256" key="12">
    <source>
        <dbReference type="SAM" id="Phobius"/>
    </source>
</evidence>
<evidence type="ECO:0000313" key="16">
    <source>
        <dbReference type="RefSeq" id="XP_060670425.1"/>
    </source>
</evidence>
<dbReference type="Pfam" id="PF23598">
    <property type="entry name" value="LRR_14"/>
    <property type="match status" value="1"/>
</dbReference>
<dbReference type="SMART" id="SM00369">
    <property type="entry name" value="LRR_TYP"/>
    <property type="match status" value="15"/>
</dbReference>
<protein>
    <submittedName>
        <fullName evidence="16">Receptor-like protein EIX2</fullName>
    </submittedName>
</protein>
<keyword evidence="7" id="KW-0677">Repeat</keyword>
<dbReference type="InterPro" id="IPR046956">
    <property type="entry name" value="RLP23-like"/>
</dbReference>
<dbReference type="RefSeq" id="XP_060670425.1">
    <property type="nucleotide sequence ID" value="XM_060814442.1"/>
</dbReference>
<evidence type="ECO:0000256" key="8">
    <source>
        <dbReference type="ARBA" id="ARBA00022989"/>
    </source>
</evidence>
<feature type="domain" description="Leucine-rich repeat-containing N-terminal plant-type" evidence="13">
    <location>
        <begin position="334"/>
        <end position="370"/>
    </location>
</feature>
<reference evidence="15" key="1">
    <citation type="submission" date="2025-05" db="UniProtKB">
        <authorList>
            <consortium name="RefSeq"/>
        </authorList>
    </citation>
    <scope>NUCLEOTIDE SEQUENCE [LARGE SCALE GENOMIC DNA]</scope>
</reference>
<dbReference type="Pfam" id="PF00560">
    <property type="entry name" value="LRR_1"/>
    <property type="match status" value="11"/>
</dbReference>
<feature type="domain" description="Disease resistance R13L4/SHOC-2-like LRR" evidence="14">
    <location>
        <begin position="611"/>
        <end position="812"/>
    </location>
</feature>
<evidence type="ECO:0000256" key="5">
    <source>
        <dbReference type="ARBA" id="ARBA00022692"/>
    </source>
</evidence>
<keyword evidence="5 12" id="KW-0812">Transmembrane</keyword>
<dbReference type="InterPro" id="IPR013210">
    <property type="entry name" value="LRR_N_plant-typ"/>
</dbReference>
<sequence length="1325" mass="146007">MTREFLPNTNAHLMNCWESDQEALIDFKNGLNDPANRLSSWKGSNCCQRYVHPTISGDISPSLMTLKSLRQLDLSLNAFIDNLIPEFLGSLKNLQYLNLSNAGFSGAIPQNLGNLSSLQYFDLDNSLTLEWHSGLYVDNLDWVTGLVSLMHLDMDAVDLSNVGSHWIMKLNKFSSLIELHLSDCSLSGSIPRLTFEISLGSLSFLGYLNLSNNDFTGKIPYNDQMITFSASSYVGNHGLCGSPLDVKCPGDEDDDDTDKGSTIHKDNSNGGSFIDNWFYLHVGLGFAAGILVPFLVLPMMETITGLPLMLLIFCLSIIGEFLPNTDAEAINCLKSDREALIDFKNGLHDPENWLSSWKASNCCQWRGISCENTTGAVIAVDLHNPHLQDFDSSGRYELGSFSGEIRPSLTKLKSLRHLDLSFNTFDDNPIPEFFGSFKNLQYLNLSNAGFSGSVPPNLGNLSSLQYLDLESLSLLVDNLAWVKGLVSLKHLVMNEVDLSEVGSNWIKSLTNLPFLTELHLSECSLSGTIPPLIYVNLTSLAVLDLSYNKLNSKIPNWLVNVTSLVAFDITLNNFFGRIPLGFSNLPNLQSLILSSNYNLTASCCQLLRGRWEKIRVLDLGGNKLHGNLPASIGNMTFLTYLNLGSNNVEGEIPSSIGKLCNLTHFLMSGNNLNGTLPEFLEGIKNCLSKRPLASLLNLDLSQNHLVGKLPQWLSQLKSLVVLILARNELNGTLPESLGQLPDLSYLDVSSNNLMGTVTETHFSKLGKLNLLYLSSNSFTVNISSSWVPPFQLWYLDMHSCHLGPSFPAWLKSQKQVITLDFSDANISGSIPNWFWEHSSSLLWLNVSYNLLEGRLPSPLNLASNAVVDFSSNLFKGSIPLSAGKIYFLDVSKNKFSGIIPDNISGSLVFLSISGNQINGEIPASIGNNPGLQVIDLSNNNLTGSIPSSFANCFYIKALDLSNNNLSGKIPAIIGYLSLLQTLHLNDNKFSGVIPSSFQNLASLETLDLGNNRLIGRIPPWIGKGFERLRILSLRANAFSGELPPVLSNLSSIQVLDLARNQFHGSIPASYGDFEALKQEQIINHYLLYGMYGTTYYKENFVVTVKDQSQSFSKILSLLVGIDLSGNNLSGDLPREITKLSGLVFLNLSRNHISGHIPESISKLEQLSSLDLSSNKFSGAIPQTLASLSFLGFLNLSNNNFSGRIPYTDHMSTFDAPSFVGNTGLCGIPLDVKCPSDDDDDDDPEKGLTTPKANTSGDSFVDKWFCLSIGLGFAAGILVPYLVITMKRSWSVAYFDAVERVLDRIQYLWLKYRTRQQRNRGSNQRR</sequence>
<evidence type="ECO:0000256" key="9">
    <source>
        <dbReference type="ARBA" id="ARBA00023136"/>
    </source>
</evidence>
<dbReference type="Proteomes" id="UP001652623">
    <property type="component" value="Chromosome 2"/>
</dbReference>
<organism evidence="15 16">
    <name type="scientific">Ziziphus jujuba</name>
    <name type="common">Chinese jujube</name>
    <name type="synonym">Ziziphus sativa</name>
    <dbReference type="NCBI Taxonomy" id="326968"/>
    <lineage>
        <taxon>Eukaryota</taxon>
        <taxon>Viridiplantae</taxon>
        <taxon>Streptophyta</taxon>
        <taxon>Embryophyta</taxon>
        <taxon>Tracheophyta</taxon>
        <taxon>Spermatophyta</taxon>
        <taxon>Magnoliopsida</taxon>
        <taxon>eudicotyledons</taxon>
        <taxon>Gunneridae</taxon>
        <taxon>Pentapetalae</taxon>
        <taxon>rosids</taxon>
        <taxon>fabids</taxon>
        <taxon>Rosales</taxon>
        <taxon>Rhamnaceae</taxon>
        <taxon>Paliureae</taxon>
        <taxon>Ziziphus</taxon>
    </lineage>
</organism>
<feature type="domain" description="Leucine-rich repeat-containing N-terminal plant-type" evidence="13">
    <location>
        <begin position="19"/>
        <end position="48"/>
    </location>
</feature>
<keyword evidence="3" id="KW-1003">Cell membrane</keyword>
<reference evidence="16" key="2">
    <citation type="submission" date="2025-08" db="UniProtKB">
        <authorList>
            <consortium name="RefSeq"/>
        </authorList>
    </citation>
    <scope>IDENTIFICATION</scope>
    <source>
        <tissue evidence="16">Seedling</tissue>
    </source>
</reference>
<dbReference type="Pfam" id="PF13855">
    <property type="entry name" value="LRR_8"/>
    <property type="match status" value="1"/>
</dbReference>
<keyword evidence="6" id="KW-0732">Signal</keyword>
<dbReference type="PRINTS" id="PR00019">
    <property type="entry name" value="LEURICHRPT"/>
</dbReference>
<feature type="transmembrane region" description="Helical" evidence="12">
    <location>
        <begin position="277"/>
        <end position="296"/>
    </location>
</feature>
<keyword evidence="10" id="KW-0675">Receptor</keyword>
<name>A0ABM4A140_ZIZJJ</name>
<dbReference type="PANTHER" id="PTHR48063:SF16">
    <property type="entry name" value="LRR RECEPTOR-LIKE SERINE_THREONINE-PROTEIN KINASE GSO1"/>
    <property type="match status" value="1"/>
</dbReference>
<dbReference type="PANTHER" id="PTHR48063">
    <property type="entry name" value="LRR RECEPTOR-LIKE KINASE"/>
    <property type="match status" value="1"/>
</dbReference>
<keyword evidence="11" id="KW-0325">Glycoprotein</keyword>
<dbReference type="Gene3D" id="3.80.10.10">
    <property type="entry name" value="Ribonuclease Inhibitor"/>
    <property type="match status" value="7"/>
</dbReference>
<evidence type="ECO:0000256" key="7">
    <source>
        <dbReference type="ARBA" id="ARBA00022737"/>
    </source>
</evidence>
<keyword evidence="4" id="KW-0433">Leucine-rich repeat</keyword>
<accession>A0ABM4A140</accession>
<evidence type="ECO:0000259" key="13">
    <source>
        <dbReference type="Pfam" id="PF08263"/>
    </source>
</evidence>
<evidence type="ECO:0000259" key="14">
    <source>
        <dbReference type="Pfam" id="PF23598"/>
    </source>
</evidence>
<comment type="similarity">
    <text evidence="2">Belongs to the RLP family.</text>
</comment>
<evidence type="ECO:0000313" key="15">
    <source>
        <dbReference type="Proteomes" id="UP001652623"/>
    </source>
</evidence>
<evidence type="ECO:0000256" key="11">
    <source>
        <dbReference type="ARBA" id="ARBA00023180"/>
    </source>
</evidence>
<dbReference type="InterPro" id="IPR003591">
    <property type="entry name" value="Leu-rich_rpt_typical-subtyp"/>
</dbReference>
<evidence type="ECO:0000256" key="2">
    <source>
        <dbReference type="ARBA" id="ARBA00009592"/>
    </source>
</evidence>